<name>A0A6J4JJW5_9PROT</name>
<dbReference type="AlphaFoldDB" id="A0A6J4JJW5"/>
<dbReference type="InterPro" id="IPR019099">
    <property type="entry name" value="Uncharacterised_PGPGW_TM"/>
</dbReference>
<accession>A0A6J4JJW5</accession>
<sequence>MSSWARKFIGFSLLALGVLGLVLPILQGVLFLALGLFVLRDQYPWARRWMGKLEDRFPRLMVRVETMEARLIGWSRRQGEKVRRLLS</sequence>
<proteinExistence type="predicted"/>
<reference evidence="2" key="1">
    <citation type="submission" date="2020-02" db="EMBL/GenBank/DDBJ databases">
        <authorList>
            <person name="Meier V. D."/>
        </authorList>
    </citation>
    <scope>NUCLEOTIDE SEQUENCE</scope>
    <source>
        <strain evidence="2">AVDCRST_MAG27</strain>
    </source>
</reference>
<organism evidence="2">
    <name type="scientific">uncultured Craurococcus sp</name>
    <dbReference type="NCBI Taxonomy" id="1135998"/>
    <lineage>
        <taxon>Bacteria</taxon>
        <taxon>Pseudomonadati</taxon>
        <taxon>Pseudomonadota</taxon>
        <taxon>Alphaproteobacteria</taxon>
        <taxon>Acetobacterales</taxon>
        <taxon>Acetobacteraceae</taxon>
        <taxon>Craurococcus</taxon>
        <taxon>environmental samples</taxon>
    </lineage>
</organism>
<dbReference type="EMBL" id="CADCTD010000165">
    <property type="protein sequence ID" value="CAA9280072.1"/>
    <property type="molecule type" value="Genomic_DNA"/>
</dbReference>
<dbReference type="Pfam" id="PF09656">
    <property type="entry name" value="PGPGW"/>
    <property type="match status" value="1"/>
</dbReference>
<feature type="transmembrane region" description="Helical" evidence="1">
    <location>
        <begin position="12"/>
        <end position="39"/>
    </location>
</feature>
<gene>
    <name evidence="2" type="ORF">AVDCRST_MAG27-3962</name>
</gene>
<protein>
    <recommendedName>
        <fullName evidence="3">Transmembrane protein (PGPGW)</fullName>
    </recommendedName>
</protein>
<keyword evidence="1" id="KW-0472">Membrane</keyword>
<evidence type="ECO:0008006" key="3">
    <source>
        <dbReference type="Google" id="ProtNLM"/>
    </source>
</evidence>
<evidence type="ECO:0000256" key="1">
    <source>
        <dbReference type="SAM" id="Phobius"/>
    </source>
</evidence>
<keyword evidence="1" id="KW-0812">Transmembrane</keyword>
<evidence type="ECO:0000313" key="2">
    <source>
        <dbReference type="EMBL" id="CAA9280072.1"/>
    </source>
</evidence>
<keyword evidence="1" id="KW-1133">Transmembrane helix</keyword>